<name>A0A9D3ZQP7_9ROSI</name>
<sequence>MLYQKMCWATQLKSTSISGCLLLLQAWAWWRLPFLHPKVIDPYMFSLVTRSGVEELGWACEGRTTPTSRYGTGSTSRHGMQSITVREYFS</sequence>
<evidence type="ECO:0000313" key="1">
    <source>
        <dbReference type="EMBL" id="KAH1057099.1"/>
    </source>
</evidence>
<dbReference type="Proteomes" id="UP000828251">
    <property type="component" value="Unassembled WGS sequence"/>
</dbReference>
<dbReference type="EMBL" id="JAIQCV010000010">
    <property type="protein sequence ID" value="KAH1057099.1"/>
    <property type="molecule type" value="Genomic_DNA"/>
</dbReference>
<protein>
    <recommendedName>
        <fullName evidence="3">Aminotransferase-like plant mobile domain-containing protein</fullName>
    </recommendedName>
</protein>
<comment type="caution">
    <text evidence="1">The sequence shown here is derived from an EMBL/GenBank/DDBJ whole genome shotgun (WGS) entry which is preliminary data.</text>
</comment>
<keyword evidence="2" id="KW-1185">Reference proteome</keyword>
<gene>
    <name evidence="1" type="ORF">J1N35_035164</name>
</gene>
<dbReference type="AlphaFoldDB" id="A0A9D3ZQP7"/>
<evidence type="ECO:0008006" key="3">
    <source>
        <dbReference type="Google" id="ProtNLM"/>
    </source>
</evidence>
<accession>A0A9D3ZQP7</accession>
<organism evidence="1 2">
    <name type="scientific">Gossypium stocksii</name>
    <dbReference type="NCBI Taxonomy" id="47602"/>
    <lineage>
        <taxon>Eukaryota</taxon>
        <taxon>Viridiplantae</taxon>
        <taxon>Streptophyta</taxon>
        <taxon>Embryophyta</taxon>
        <taxon>Tracheophyta</taxon>
        <taxon>Spermatophyta</taxon>
        <taxon>Magnoliopsida</taxon>
        <taxon>eudicotyledons</taxon>
        <taxon>Gunneridae</taxon>
        <taxon>Pentapetalae</taxon>
        <taxon>rosids</taxon>
        <taxon>malvids</taxon>
        <taxon>Malvales</taxon>
        <taxon>Malvaceae</taxon>
        <taxon>Malvoideae</taxon>
        <taxon>Gossypium</taxon>
    </lineage>
</organism>
<evidence type="ECO:0000313" key="2">
    <source>
        <dbReference type="Proteomes" id="UP000828251"/>
    </source>
</evidence>
<proteinExistence type="predicted"/>
<reference evidence="1 2" key="1">
    <citation type="journal article" date="2021" name="Plant Biotechnol. J.">
        <title>Multi-omics assisted identification of the key and species-specific regulatory components of drought-tolerant mechanisms in Gossypium stocksii.</title>
        <authorList>
            <person name="Yu D."/>
            <person name="Ke L."/>
            <person name="Zhang D."/>
            <person name="Wu Y."/>
            <person name="Sun Y."/>
            <person name="Mei J."/>
            <person name="Sun J."/>
            <person name="Sun Y."/>
        </authorList>
    </citation>
    <scope>NUCLEOTIDE SEQUENCE [LARGE SCALE GENOMIC DNA]</scope>
    <source>
        <strain evidence="2">cv. E1</strain>
        <tissue evidence="1">Leaf</tissue>
    </source>
</reference>